<comment type="cofactor">
    <cofactor evidence="16">
        <name>Zn(2+)</name>
        <dbReference type="ChEBI" id="CHEBI:29105"/>
    </cofactor>
    <text evidence="16">Binds 1 zinc ion per subunit.</text>
</comment>
<dbReference type="SUPFAM" id="SSF52374">
    <property type="entry name" value="Nucleotidylyl transferase"/>
    <property type="match status" value="1"/>
</dbReference>
<keyword evidence="10 16" id="KW-0862">Zinc</keyword>
<dbReference type="AlphaFoldDB" id="A0A4R2HU35"/>
<comment type="subcellular location">
    <subcellularLocation>
        <location evidence="2 16">Cytoplasm</location>
    </subcellularLocation>
</comment>
<reference evidence="18 19" key="1">
    <citation type="journal article" date="2015" name="Stand. Genomic Sci.">
        <title>Genomic Encyclopedia of Bacterial and Archaeal Type Strains, Phase III: the genomes of soil and plant-associated and newly described type strains.</title>
        <authorList>
            <person name="Whitman W.B."/>
            <person name="Woyke T."/>
            <person name="Klenk H.P."/>
            <person name="Zhou Y."/>
            <person name="Lilburn T.G."/>
            <person name="Beck B.J."/>
            <person name="De Vos P."/>
            <person name="Vandamme P."/>
            <person name="Eisen J.A."/>
            <person name="Garrity G."/>
            <person name="Hugenholtz P."/>
            <person name="Kyrpides N.C."/>
        </authorList>
    </citation>
    <scope>NUCLEOTIDE SEQUENCE [LARGE SCALE GENOMIC DNA]</scope>
    <source>
        <strain evidence="18 19">A3</strain>
    </source>
</reference>
<dbReference type="PANTHER" id="PTHR45765:SF1">
    <property type="entry name" value="METHIONINE--TRNA LIGASE, CYTOPLASMIC"/>
    <property type="match status" value="1"/>
</dbReference>
<dbReference type="GO" id="GO:0046872">
    <property type="term" value="F:metal ion binding"/>
    <property type="evidence" value="ECO:0007669"/>
    <property type="project" value="UniProtKB-KW"/>
</dbReference>
<evidence type="ECO:0000256" key="15">
    <source>
        <dbReference type="ARBA" id="ARBA00047364"/>
    </source>
</evidence>
<dbReference type="GO" id="GO:0005829">
    <property type="term" value="C:cytosol"/>
    <property type="evidence" value="ECO:0007669"/>
    <property type="project" value="TreeGrafter"/>
</dbReference>
<dbReference type="InterPro" id="IPR033911">
    <property type="entry name" value="MetRS_core"/>
</dbReference>
<protein>
    <recommendedName>
        <fullName evidence="16">Methionine--tRNA ligase</fullName>
        <ecNumber evidence="16">6.1.1.10</ecNumber>
    </recommendedName>
    <alternativeName>
        <fullName evidence="16">Methionyl-tRNA synthetase</fullName>
        <shortName evidence="16">MetRS</shortName>
    </alternativeName>
</protein>
<dbReference type="InterPro" id="IPR015413">
    <property type="entry name" value="Methionyl/Leucyl_tRNA_Synth"/>
</dbReference>
<keyword evidence="11 16" id="KW-0067">ATP-binding</keyword>
<evidence type="ECO:0000256" key="2">
    <source>
        <dbReference type="ARBA" id="ARBA00004496"/>
    </source>
</evidence>
<dbReference type="InterPro" id="IPR012340">
    <property type="entry name" value="NA-bd_OB-fold"/>
</dbReference>
<feature type="binding site" evidence="16">
    <location>
        <position position="160"/>
    </location>
    <ligand>
        <name>Zn(2+)</name>
        <dbReference type="ChEBI" id="CHEBI:29105"/>
    </ligand>
</feature>
<dbReference type="InterPro" id="IPR014729">
    <property type="entry name" value="Rossmann-like_a/b/a_fold"/>
</dbReference>
<keyword evidence="19" id="KW-1185">Reference proteome</keyword>
<dbReference type="NCBIfam" id="TIGR00399">
    <property type="entry name" value="metG_C_term"/>
    <property type="match status" value="1"/>
</dbReference>
<feature type="short sequence motif" description="'KMSKS' region" evidence="16">
    <location>
        <begin position="351"/>
        <end position="355"/>
    </location>
</feature>
<evidence type="ECO:0000256" key="7">
    <source>
        <dbReference type="ARBA" id="ARBA00022598"/>
    </source>
</evidence>
<sequence length="736" mass="80403">MSAPKPKQVLVTHALPYANGPLHIGHLLGYIQTDVWVRARRMAGDTVHFVAADDVHGTPIMLAAEKAGLTPEEFIRGMYDSHVRDFVDFGIVHDCYHTTHSPENRELAEEIYRRLKAGGHIAARSIRQLYDPVRQMFLPDRYVKGICPNCGTPDQYGDNCENCGATYAPTDLKDPRSVLSGATPELRDSEHYFFQVGDFAPMLRDWLAGKLTDGAPVMHPSVAAKLREWLDAEGGVRDWDISRDAPYFGFPIPDAPGKFFYVWLDAPIGYLASFKKYCASEAGAKNGLTPAYFDDFMSAGPQPSPRELHHFLGKDIVNFHGLFWPAMLRGANMRTPDALHVNGYLTVNGEKMSKSRGTFVMARTYLDAGLDPDWLRYYFATMLTAAPVDLDLDLKAFEERVNSHLVGKWVNLASRCAGFVHKFFEGRLASTLGNEIAAESNRYAFAISMLEPCVALYETGDYAGAMRKIMAVADHANEFIALHKPWEKAKDPSQREALHLICSQAINLFAAIACYLKPVLPATVERAEEFLNVRFKAFSDVLNPLLGHRINVFSHIQTRIDPKKIETMIEASKESLKPADGAASAGAASAANTGAAEVKSIAASAAPTKALKDAAGAASPQPSAVSPVVSIDDFARLDLRVGKVLACEFVDGSDKLLRFELDAGELGKRQIFSGIRAAYGEPGKLVGRNVVFIANLAPRKMRFGVSEGMILSAGSGGDDLFLLDADAGAQPGATVK</sequence>
<evidence type="ECO:0000256" key="6">
    <source>
        <dbReference type="ARBA" id="ARBA00022555"/>
    </source>
</evidence>
<comment type="caution">
    <text evidence="18">The sequence shown here is derived from an EMBL/GenBank/DDBJ whole genome shotgun (WGS) entry which is preliminary data.</text>
</comment>
<dbReference type="InterPro" id="IPR002547">
    <property type="entry name" value="tRNA-bd_dom"/>
</dbReference>
<evidence type="ECO:0000256" key="8">
    <source>
        <dbReference type="ARBA" id="ARBA00022723"/>
    </source>
</evidence>
<dbReference type="OrthoDB" id="9810191at2"/>
<gene>
    <name evidence="16" type="primary">metG</name>
    <name evidence="18" type="ORF">EV148_11622</name>
</gene>
<feature type="binding site" evidence="16">
    <location>
        <position position="163"/>
    </location>
    <ligand>
        <name>Zn(2+)</name>
        <dbReference type="ChEBI" id="CHEBI:29105"/>
    </ligand>
</feature>
<dbReference type="InterPro" id="IPR004495">
    <property type="entry name" value="Met-tRNA-synth_bsu_C"/>
</dbReference>
<dbReference type="PRINTS" id="PR01041">
    <property type="entry name" value="TRNASYNTHMET"/>
</dbReference>
<comment type="catalytic activity">
    <reaction evidence="15 16">
        <text>tRNA(Met) + L-methionine + ATP = L-methionyl-tRNA(Met) + AMP + diphosphate</text>
        <dbReference type="Rhea" id="RHEA:13481"/>
        <dbReference type="Rhea" id="RHEA-COMP:9667"/>
        <dbReference type="Rhea" id="RHEA-COMP:9698"/>
        <dbReference type="ChEBI" id="CHEBI:30616"/>
        <dbReference type="ChEBI" id="CHEBI:33019"/>
        <dbReference type="ChEBI" id="CHEBI:57844"/>
        <dbReference type="ChEBI" id="CHEBI:78442"/>
        <dbReference type="ChEBI" id="CHEBI:78530"/>
        <dbReference type="ChEBI" id="CHEBI:456215"/>
        <dbReference type="EC" id="6.1.1.10"/>
    </reaction>
</comment>
<feature type="domain" description="TRNA-binding" evidence="17">
    <location>
        <begin position="633"/>
        <end position="736"/>
    </location>
</feature>
<dbReference type="Gene3D" id="3.40.50.620">
    <property type="entry name" value="HUPs"/>
    <property type="match status" value="1"/>
</dbReference>
<dbReference type="NCBIfam" id="NF001100">
    <property type="entry name" value="PRK00133.1"/>
    <property type="match status" value="1"/>
</dbReference>
<dbReference type="RefSeq" id="WP_132000237.1">
    <property type="nucleotide sequence ID" value="NZ_SLWQ01000016.1"/>
</dbReference>
<name>A0A4R2HU35_9GAMM</name>
<dbReference type="InterPro" id="IPR029038">
    <property type="entry name" value="MetRS_Zn"/>
</dbReference>
<evidence type="ECO:0000256" key="13">
    <source>
        <dbReference type="ARBA" id="ARBA00022917"/>
    </source>
</evidence>
<dbReference type="CDD" id="cd07957">
    <property type="entry name" value="Anticodon_Ia_Met"/>
    <property type="match status" value="1"/>
</dbReference>
<dbReference type="PANTHER" id="PTHR45765">
    <property type="entry name" value="METHIONINE--TRNA LIGASE"/>
    <property type="match status" value="1"/>
</dbReference>
<evidence type="ECO:0000256" key="10">
    <source>
        <dbReference type="ARBA" id="ARBA00022833"/>
    </source>
</evidence>
<dbReference type="Proteomes" id="UP000294862">
    <property type="component" value="Unassembled WGS sequence"/>
</dbReference>
<organism evidence="18 19">
    <name type="scientific">Dokdonella fugitiva</name>
    <dbReference type="NCBI Taxonomy" id="328517"/>
    <lineage>
        <taxon>Bacteria</taxon>
        <taxon>Pseudomonadati</taxon>
        <taxon>Pseudomonadota</taxon>
        <taxon>Gammaproteobacteria</taxon>
        <taxon>Lysobacterales</taxon>
        <taxon>Rhodanobacteraceae</taxon>
        <taxon>Dokdonella</taxon>
    </lineage>
</organism>
<comment type="similarity">
    <text evidence="3 16">Belongs to the class-I aminoacyl-tRNA synthetase family. MetG type 1 subfamily.</text>
</comment>
<dbReference type="EMBL" id="SLWQ01000016">
    <property type="protein sequence ID" value="TCO34842.1"/>
    <property type="molecule type" value="Genomic_DNA"/>
</dbReference>
<dbReference type="FunFam" id="2.40.50.140:FF:000042">
    <property type="entry name" value="Methionine--tRNA ligase"/>
    <property type="match status" value="1"/>
</dbReference>
<feature type="short sequence motif" description="'HIGH' region" evidence="16">
    <location>
        <begin position="16"/>
        <end position="26"/>
    </location>
</feature>
<dbReference type="Gene3D" id="1.10.730.10">
    <property type="entry name" value="Isoleucyl-tRNA Synthetase, Domain 1"/>
    <property type="match status" value="1"/>
</dbReference>
<dbReference type="GO" id="GO:0005524">
    <property type="term" value="F:ATP binding"/>
    <property type="evidence" value="ECO:0007669"/>
    <property type="project" value="UniProtKB-UniRule"/>
</dbReference>
<evidence type="ECO:0000256" key="16">
    <source>
        <dbReference type="HAMAP-Rule" id="MF_00098"/>
    </source>
</evidence>
<evidence type="ECO:0000256" key="3">
    <source>
        <dbReference type="ARBA" id="ARBA00008258"/>
    </source>
</evidence>
<evidence type="ECO:0000256" key="9">
    <source>
        <dbReference type="ARBA" id="ARBA00022741"/>
    </source>
</evidence>
<dbReference type="Pfam" id="PF09334">
    <property type="entry name" value="tRNA-synt_1g"/>
    <property type="match status" value="1"/>
</dbReference>
<dbReference type="InterPro" id="IPR009080">
    <property type="entry name" value="tRNAsynth_Ia_anticodon-bd"/>
</dbReference>
<dbReference type="EC" id="6.1.1.10" evidence="16"/>
<dbReference type="InterPro" id="IPR041872">
    <property type="entry name" value="Anticodon_Met"/>
</dbReference>
<dbReference type="NCBIfam" id="TIGR00398">
    <property type="entry name" value="metG"/>
    <property type="match status" value="1"/>
</dbReference>
<dbReference type="InterPro" id="IPR001412">
    <property type="entry name" value="aa-tRNA-synth_I_CS"/>
</dbReference>
<dbReference type="CDD" id="cd00814">
    <property type="entry name" value="MetRS_core"/>
    <property type="match status" value="1"/>
</dbReference>
<dbReference type="Gene3D" id="2.20.28.20">
    <property type="entry name" value="Methionyl-tRNA synthetase, Zn-domain"/>
    <property type="match status" value="1"/>
</dbReference>
<feature type="binding site" evidence="16">
    <location>
        <position position="354"/>
    </location>
    <ligand>
        <name>ATP</name>
        <dbReference type="ChEBI" id="CHEBI:30616"/>
    </ligand>
</feature>
<dbReference type="PROSITE" id="PS50886">
    <property type="entry name" value="TRBD"/>
    <property type="match status" value="1"/>
</dbReference>
<keyword evidence="5 16" id="KW-0963">Cytoplasm</keyword>
<evidence type="ECO:0000256" key="12">
    <source>
        <dbReference type="ARBA" id="ARBA00022884"/>
    </source>
</evidence>
<dbReference type="GO" id="GO:0004825">
    <property type="term" value="F:methionine-tRNA ligase activity"/>
    <property type="evidence" value="ECO:0007669"/>
    <property type="project" value="UniProtKB-UniRule"/>
</dbReference>
<dbReference type="InterPro" id="IPR023458">
    <property type="entry name" value="Met-tRNA_ligase_1"/>
</dbReference>
<comment type="function">
    <text evidence="1 16">Is required not only for elongation of protein synthesis but also for the initiation of all mRNA translation through initiator tRNA(fMet) aminoacylation.</text>
</comment>
<dbReference type="PROSITE" id="PS00178">
    <property type="entry name" value="AA_TRNA_LIGASE_I"/>
    <property type="match status" value="1"/>
</dbReference>
<dbReference type="SUPFAM" id="SSF47323">
    <property type="entry name" value="Anticodon-binding domain of a subclass of class I aminoacyl-tRNA synthetases"/>
    <property type="match status" value="1"/>
</dbReference>
<evidence type="ECO:0000256" key="11">
    <source>
        <dbReference type="ARBA" id="ARBA00022840"/>
    </source>
</evidence>
<keyword evidence="7 16" id="KW-0436">Ligase</keyword>
<evidence type="ECO:0000313" key="19">
    <source>
        <dbReference type="Proteomes" id="UP000294862"/>
    </source>
</evidence>
<dbReference type="GO" id="GO:0006431">
    <property type="term" value="P:methionyl-tRNA aminoacylation"/>
    <property type="evidence" value="ECO:0007669"/>
    <property type="project" value="UniProtKB-UniRule"/>
</dbReference>
<feature type="binding site" evidence="16">
    <location>
        <position position="150"/>
    </location>
    <ligand>
        <name>Zn(2+)</name>
        <dbReference type="ChEBI" id="CHEBI:29105"/>
    </ligand>
</feature>
<proteinExistence type="inferred from homology"/>
<evidence type="ECO:0000259" key="17">
    <source>
        <dbReference type="PROSITE" id="PS50886"/>
    </source>
</evidence>
<dbReference type="GO" id="GO:0000049">
    <property type="term" value="F:tRNA binding"/>
    <property type="evidence" value="ECO:0007669"/>
    <property type="project" value="UniProtKB-UniRule"/>
</dbReference>
<keyword evidence="14 16" id="KW-0030">Aminoacyl-tRNA synthetase</keyword>
<keyword evidence="13 16" id="KW-0648">Protein biosynthesis</keyword>
<keyword evidence="9 16" id="KW-0547">Nucleotide-binding</keyword>
<dbReference type="HAMAP" id="MF_00098">
    <property type="entry name" value="Met_tRNA_synth_type1"/>
    <property type="match status" value="1"/>
</dbReference>
<evidence type="ECO:0000256" key="4">
    <source>
        <dbReference type="ARBA" id="ARBA00011738"/>
    </source>
</evidence>
<evidence type="ECO:0000256" key="5">
    <source>
        <dbReference type="ARBA" id="ARBA00022490"/>
    </source>
</evidence>
<feature type="binding site" evidence="16">
    <location>
        <position position="147"/>
    </location>
    <ligand>
        <name>Zn(2+)</name>
        <dbReference type="ChEBI" id="CHEBI:29105"/>
    </ligand>
</feature>
<dbReference type="Gene3D" id="2.40.50.140">
    <property type="entry name" value="Nucleic acid-binding proteins"/>
    <property type="match status" value="1"/>
</dbReference>
<keyword evidence="6 16" id="KW-0820">tRNA-binding</keyword>
<dbReference type="SUPFAM" id="SSF50249">
    <property type="entry name" value="Nucleic acid-binding proteins"/>
    <property type="match status" value="1"/>
</dbReference>
<dbReference type="CDD" id="cd02800">
    <property type="entry name" value="tRNA_bind_EcMetRS_like"/>
    <property type="match status" value="1"/>
</dbReference>
<dbReference type="FunFam" id="2.20.28.20:FF:000001">
    <property type="entry name" value="Methionine--tRNA ligase"/>
    <property type="match status" value="1"/>
</dbReference>
<comment type="subunit">
    <text evidence="4 16">Homodimer.</text>
</comment>
<dbReference type="Pfam" id="PF01588">
    <property type="entry name" value="tRNA_bind"/>
    <property type="match status" value="1"/>
</dbReference>
<evidence type="ECO:0000256" key="14">
    <source>
        <dbReference type="ARBA" id="ARBA00023146"/>
    </source>
</evidence>
<keyword evidence="8 16" id="KW-0479">Metal-binding</keyword>
<accession>A0A4R2HU35</accession>
<evidence type="ECO:0000313" key="18">
    <source>
        <dbReference type="EMBL" id="TCO34842.1"/>
    </source>
</evidence>
<keyword evidence="12 16" id="KW-0694">RNA-binding</keyword>
<dbReference type="SUPFAM" id="SSF57770">
    <property type="entry name" value="Methionyl-tRNA synthetase (MetRS), Zn-domain"/>
    <property type="match status" value="1"/>
</dbReference>
<dbReference type="InterPro" id="IPR014758">
    <property type="entry name" value="Met-tRNA_synth"/>
</dbReference>
<evidence type="ECO:0000256" key="1">
    <source>
        <dbReference type="ARBA" id="ARBA00003314"/>
    </source>
</evidence>